<feature type="domain" description="DUF155" evidence="2">
    <location>
        <begin position="59"/>
        <end position="225"/>
    </location>
</feature>
<evidence type="ECO:0000313" key="3">
    <source>
        <dbReference type="EMBL" id="KDN96062.1"/>
    </source>
</evidence>
<keyword evidence="4" id="KW-1185">Reference proteome</keyword>
<dbReference type="STRING" id="28885.EI16_07175"/>
<evidence type="ECO:0000259" key="2">
    <source>
        <dbReference type="Pfam" id="PF02582"/>
    </source>
</evidence>
<dbReference type="Pfam" id="PF02582">
    <property type="entry name" value="DUF155"/>
    <property type="match status" value="1"/>
</dbReference>
<dbReference type="InterPro" id="IPR051624">
    <property type="entry name" value="RMD1/Sad1-interacting"/>
</dbReference>
<dbReference type="InterPro" id="IPR003734">
    <property type="entry name" value="DUF155"/>
</dbReference>
<comment type="caution">
    <text evidence="3">The sequence shown here is derived from an EMBL/GenBank/DDBJ whole genome shotgun (WGS) entry which is preliminary data.</text>
</comment>
<accession>A0A066ZRD9</accession>
<gene>
    <name evidence="3" type="ORF">EI16_07175</name>
</gene>
<protein>
    <recommendedName>
        <fullName evidence="2">DUF155 domain-containing protein</fullName>
    </recommendedName>
</protein>
<dbReference type="RefSeq" id="WP_051623068.1">
    <property type="nucleotide sequence ID" value="NZ_JMIU01000001.1"/>
</dbReference>
<keyword evidence="1" id="KW-0812">Transmembrane</keyword>
<evidence type="ECO:0000256" key="1">
    <source>
        <dbReference type="SAM" id="Phobius"/>
    </source>
</evidence>
<keyword evidence="1" id="KW-0472">Membrane</keyword>
<dbReference type="PANTHER" id="PTHR16255">
    <property type="entry name" value="REQUIRED FOR MEIOTIC NUCLEAR DIVISION PROTEIN 1 HOMOLOG"/>
    <property type="match status" value="1"/>
</dbReference>
<name>A0A066ZRD9_HYDMR</name>
<reference evidence="3 4" key="1">
    <citation type="submission" date="2014-04" db="EMBL/GenBank/DDBJ databases">
        <title>Draft genome sequence of Hydrogenovibrio marinus MH-110, a model organism for aerobic H2 metabolism.</title>
        <authorList>
            <person name="Cha H.J."/>
            <person name="Jo B.H."/>
            <person name="Hwang B.H."/>
        </authorList>
    </citation>
    <scope>NUCLEOTIDE SEQUENCE [LARGE SCALE GENOMIC DNA]</scope>
    <source>
        <strain evidence="3 4">MH-110</strain>
    </source>
</reference>
<dbReference type="AlphaFoldDB" id="A0A066ZRD9"/>
<keyword evidence="1" id="KW-1133">Transmembrane helix</keyword>
<evidence type="ECO:0000313" key="4">
    <source>
        <dbReference type="Proteomes" id="UP000027341"/>
    </source>
</evidence>
<dbReference type="Proteomes" id="UP000027341">
    <property type="component" value="Unassembled WGS sequence"/>
</dbReference>
<proteinExistence type="predicted"/>
<dbReference type="PANTHER" id="PTHR16255:SF6">
    <property type="entry name" value="PROTEIN RETARDED ROOT GROWTH-LIKE"/>
    <property type="match status" value="1"/>
</dbReference>
<organism evidence="3 4">
    <name type="scientific">Hydrogenovibrio marinus</name>
    <dbReference type="NCBI Taxonomy" id="28885"/>
    <lineage>
        <taxon>Bacteria</taxon>
        <taxon>Pseudomonadati</taxon>
        <taxon>Pseudomonadota</taxon>
        <taxon>Gammaproteobacteria</taxon>
        <taxon>Thiotrichales</taxon>
        <taxon>Piscirickettsiaceae</taxon>
        <taxon>Hydrogenovibrio</taxon>
    </lineage>
</organism>
<dbReference type="EMBL" id="JMIU01000001">
    <property type="protein sequence ID" value="KDN96062.1"/>
    <property type="molecule type" value="Genomic_DNA"/>
</dbReference>
<feature type="transmembrane region" description="Helical" evidence="1">
    <location>
        <begin position="250"/>
        <end position="268"/>
    </location>
</feature>
<sequence>MNTSSPASKIAQINLLSVYLPADFSHMEVADKLNIPLKKGIEASFYAEITDTSPSRFLFFTQFDVITFVNWPKEDVSKALKKLGLTQSYEQATLYQDYNITLNTDATTPFHVDNNKIELRELSLWPLMIVSLVIAQSVGLEKFEKEVDRFYSKGRNMVETSTSFSWMKRHEFADYAIELSLLRHDMVLDLMLLDKPNILWDNEAYEQLYNRLAELLDLQERFEVVTYKLNTLKEDITMMIDLYQHKHSSFLEWIIILLILVEVFMGFWEMFFKH</sequence>